<dbReference type="GO" id="GO:0005634">
    <property type="term" value="C:nucleus"/>
    <property type="evidence" value="ECO:0007669"/>
    <property type="project" value="UniProtKB-SubCell"/>
</dbReference>
<dbReference type="RefSeq" id="XP_002553366.1">
    <property type="nucleotide sequence ID" value="XM_002553320.1"/>
</dbReference>
<comment type="similarity">
    <text evidence="3">Belongs to the LOT5 family.</text>
</comment>
<evidence type="ECO:0000256" key="2">
    <source>
        <dbReference type="ARBA" id="ARBA00004496"/>
    </source>
</evidence>
<dbReference type="InterPro" id="IPR039924">
    <property type="entry name" value="ICln/Lot5/Saf5"/>
</dbReference>
<keyword evidence="5" id="KW-0963">Cytoplasm</keyword>
<evidence type="ECO:0000256" key="6">
    <source>
        <dbReference type="ARBA" id="ARBA00023242"/>
    </source>
</evidence>
<dbReference type="GO" id="GO:0005737">
    <property type="term" value="C:cytoplasm"/>
    <property type="evidence" value="ECO:0007669"/>
    <property type="project" value="UniProtKB-SubCell"/>
</dbReference>
<name>C5DFH3_LACTC</name>
<proteinExistence type="inferred from homology"/>
<dbReference type="EMBL" id="CU928168">
    <property type="protein sequence ID" value="CAR22928.1"/>
    <property type="molecule type" value="Genomic_DNA"/>
</dbReference>
<keyword evidence="6" id="KW-0539">Nucleus</keyword>
<dbReference type="OrthoDB" id="19714at2759"/>
<organism evidence="7 8">
    <name type="scientific">Lachancea thermotolerans (strain ATCC 56472 / CBS 6340 / NRRL Y-8284)</name>
    <name type="common">Yeast</name>
    <name type="synonym">Kluyveromyces thermotolerans</name>
    <dbReference type="NCBI Taxonomy" id="559295"/>
    <lineage>
        <taxon>Eukaryota</taxon>
        <taxon>Fungi</taxon>
        <taxon>Dikarya</taxon>
        <taxon>Ascomycota</taxon>
        <taxon>Saccharomycotina</taxon>
        <taxon>Saccharomycetes</taxon>
        <taxon>Saccharomycetales</taxon>
        <taxon>Saccharomycetaceae</taxon>
        <taxon>Lachancea</taxon>
    </lineage>
</organism>
<evidence type="ECO:0000256" key="3">
    <source>
        <dbReference type="ARBA" id="ARBA00006172"/>
    </source>
</evidence>
<dbReference type="AlphaFoldDB" id="C5DFH3"/>
<dbReference type="STRING" id="559295.C5DFH3"/>
<dbReference type="OMA" id="NSCIIIW"/>
<dbReference type="Proteomes" id="UP000002036">
    <property type="component" value="Chromosome D"/>
</dbReference>
<gene>
    <name evidence="7" type="ordered locus">KLTH0D15092g</name>
</gene>
<sequence>MAGTAEAELICQLESTKPTVENVTPYSSYQQTQPRLKGFSLYQQNELPVLYGGGREFLLSLIPSGDEPADMVQAEVVDFFILNTCMVIWINTLDRGLRIPYQKVVYHGVHPIESPTASAEGHSLEIVLTVQRDATLNQLFPAGAPTRAADPLGEFTMSTVELILRPKYADFDRHYNDQMENLFTFKEFGLNRGDTLVVNCSKAIATCMDFFCVEESDDETETDQTASSALPGFTGVGEFLQEPPVYFNNGAADDLGEDDRSMSRFLVDGTDAGMSLEFCGNEQLAGRKKLWEHDGPEFPNKYRG</sequence>
<evidence type="ECO:0000256" key="5">
    <source>
        <dbReference type="ARBA" id="ARBA00022490"/>
    </source>
</evidence>
<dbReference type="FunCoup" id="C5DFH3">
    <property type="interactions" value="53"/>
</dbReference>
<dbReference type="InParanoid" id="C5DFH3"/>
<comment type="subcellular location">
    <subcellularLocation>
        <location evidence="2">Cytoplasm</location>
    </subcellularLocation>
    <subcellularLocation>
        <location evidence="1">Nucleus</location>
    </subcellularLocation>
</comment>
<reference evidence="7 8" key="1">
    <citation type="journal article" date="2009" name="Genome Res.">
        <title>Comparative genomics of protoploid Saccharomycetaceae.</title>
        <authorList>
            <consortium name="The Genolevures Consortium"/>
            <person name="Souciet J.-L."/>
            <person name="Dujon B."/>
            <person name="Gaillardin C."/>
            <person name="Johnston M."/>
            <person name="Baret P.V."/>
            <person name="Cliften P."/>
            <person name="Sherman D.J."/>
            <person name="Weissenbach J."/>
            <person name="Westhof E."/>
            <person name="Wincker P."/>
            <person name="Jubin C."/>
            <person name="Poulain J."/>
            <person name="Barbe V."/>
            <person name="Segurens B."/>
            <person name="Artiguenave F."/>
            <person name="Anthouard V."/>
            <person name="Vacherie B."/>
            <person name="Val M.-E."/>
            <person name="Fulton R.S."/>
            <person name="Minx P."/>
            <person name="Wilson R."/>
            <person name="Durrens P."/>
            <person name="Jean G."/>
            <person name="Marck C."/>
            <person name="Martin T."/>
            <person name="Nikolski M."/>
            <person name="Rolland T."/>
            <person name="Seret M.-L."/>
            <person name="Casaregola S."/>
            <person name="Despons L."/>
            <person name="Fairhead C."/>
            <person name="Fischer G."/>
            <person name="Lafontaine I."/>
            <person name="Leh V."/>
            <person name="Lemaire M."/>
            <person name="de Montigny J."/>
            <person name="Neuveglise C."/>
            <person name="Thierry A."/>
            <person name="Blanc-Lenfle I."/>
            <person name="Bleykasten C."/>
            <person name="Diffels J."/>
            <person name="Fritsch E."/>
            <person name="Frangeul L."/>
            <person name="Goeffon A."/>
            <person name="Jauniaux N."/>
            <person name="Kachouri-Lafond R."/>
            <person name="Payen C."/>
            <person name="Potier S."/>
            <person name="Pribylova L."/>
            <person name="Ozanne C."/>
            <person name="Richard G.-F."/>
            <person name="Sacerdot C."/>
            <person name="Straub M.-L."/>
            <person name="Talla E."/>
        </authorList>
    </citation>
    <scope>NUCLEOTIDE SEQUENCE [LARGE SCALE GENOMIC DNA]</scope>
    <source>
        <strain evidence="8">ATCC 56472 / CBS 6340 / NRRL Y-8284</strain>
    </source>
</reference>
<dbReference type="Pfam" id="PF03517">
    <property type="entry name" value="Voldacs"/>
    <property type="match status" value="1"/>
</dbReference>
<evidence type="ECO:0000256" key="1">
    <source>
        <dbReference type="ARBA" id="ARBA00004123"/>
    </source>
</evidence>
<evidence type="ECO:0000256" key="4">
    <source>
        <dbReference type="ARBA" id="ARBA00015935"/>
    </source>
</evidence>
<evidence type="ECO:0000313" key="8">
    <source>
        <dbReference type="Proteomes" id="UP000002036"/>
    </source>
</evidence>
<accession>C5DFH3</accession>
<keyword evidence="8" id="KW-1185">Reference proteome</keyword>
<evidence type="ECO:0000313" key="7">
    <source>
        <dbReference type="EMBL" id="CAR22928.1"/>
    </source>
</evidence>
<dbReference type="HOGENOM" id="CLU_073622_0_0_1"/>
<protein>
    <recommendedName>
        <fullName evidence="4">Protein LOT5</fullName>
    </recommendedName>
</protein>
<dbReference type="KEGG" id="lth:KLTH0D15092g"/>
<dbReference type="eggNOG" id="ENOG502RY1I">
    <property type="taxonomic scope" value="Eukaryota"/>
</dbReference>
<dbReference type="GeneID" id="8295610"/>